<organism evidence="6 7">
    <name type="scientific">Geobacter pickeringii</name>
    <dbReference type="NCBI Taxonomy" id="345632"/>
    <lineage>
        <taxon>Bacteria</taxon>
        <taxon>Pseudomonadati</taxon>
        <taxon>Thermodesulfobacteriota</taxon>
        <taxon>Desulfuromonadia</taxon>
        <taxon>Geobacterales</taxon>
        <taxon>Geobacteraceae</taxon>
        <taxon>Geobacter</taxon>
    </lineage>
</organism>
<evidence type="ECO:0000313" key="6">
    <source>
        <dbReference type="EMBL" id="AJE02394.1"/>
    </source>
</evidence>
<dbReference type="GO" id="GO:0005198">
    <property type="term" value="F:structural molecule activity"/>
    <property type="evidence" value="ECO:0007669"/>
    <property type="project" value="InterPro"/>
</dbReference>
<dbReference type="EMBL" id="CP009788">
    <property type="protein sequence ID" value="AJE02394.1"/>
    <property type="molecule type" value="Genomic_DNA"/>
</dbReference>
<gene>
    <name evidence="6" type="ORF">GPICK_02470</name>
</gene>
<dbReference type="GO" id="GO:0009424">
    <property type="term" value="C:bacterial-type flagellum hook"/>
    <property type="evidence" value="ECO:0007669"/>
    <property type="project" value="InterPro"/>
</dbReference>
<reference evidence="6 7" key="1">
    <citation type="journal article" date="2015" name="Genome Announc.">
        <title>Complete Genome of Geobacter pickeringii G13T, a Metal-Reducing Isolate from Sedimentary Kaolin Deposits.</title>
        <authorList>
            <person name="Badalamenti J.P."/>
            <person name="Bond D.R."/>
        </authorList>
    </citation>
    <scope>NUCLEOTIDE SEQUENCE [LARGE SCALE GENOMIC DNA]</scope>
    <source>
        <strain evidence="6 7">G13</strain>
    </source>
</reference>
<dbReference type="Pfam" id="PF00700">
    <property type="entry name" value="Flagellin_C"/>
    <property type="match status" value="1"/>
</dbReference>
<dbReference type="Gene3D" id="1.20.1330.10">
    <property type="entry name" value="f41 fragment of flagellin, N-terminal domain"/>
    <property type="match status" value="1"/>
</dbReference>
<dbReference type="InterPro" id="IPR046358">
    <property type="entry name" value="Flagellin_C"/>
</dbReference>
<dbReference type="PANTHER" id="PTHR42792:SF1">
    <property type="entry name" value="FLAGELLAR HOOK-ASSOCIATED PROTEIN 3"/>
    <property type="match status" value="1"/>
</dbReference>
<feature type="domain" description="Flagellin N-terminal" evidence="4">
    <location>
        <begin position="4"/>
        <end position="137"/>
    </location>
</feature>
<dbReference type="AlphaFoldDB" id="A0A0B5BBN7"/>
<protein>
    <submittedName>
        <fullName evidence="6">Flagellar hook protein FlgL</fullName>
    </submittedName>
</protein>
<accession>A0A0B5BBN7</accession>
<evidence type="ECO:0000259" key="4">
    <source>
        <dbReference type="Pfam" id="PF00669"/>
    </source>
</evidence>
<keyword evidence="7" id="KW-1185">Reference proteome</keyword>
<dbReference type="InterPro" id="IPR013384">
    <property type="entry name" value="Flagell_FlgL"/>
</dbReference>
<dbReference type="Pfam" id="PF00669">
    <property type="entry name" value="Flagellin_N"/>
    <property type="match status" value="1"/>
</dbReference>
<dbReference type="PANTHER" id="PTHR42792">
    <property type="entry name" value="FLAGELLIN"/>
    <property type="match status" value="1"/>
</dbReference>
<evidence type="ECO:0000256" key="3">
    <source>
        <dbReference type="ARBA" id="ARBA00023143"/>
    </source>
</evidence>
<dbReference type="KEGG" id="gpi:GPICK_02470"/>
<evidence type="ECO:0000259" key="5">
    <source>
        <dbReference type="Pfam" id="PF00700"/>
    </source>
</evidence>
<dbReference type="RefSeq" id="WP_039740228.1">
    <property type="nucleotide sequence ID" value="NZ_CP009788.1"/>
</dbReference>
<evidence type="ECO:0000256" key="2">
    <source>
        <dbReference type="ARBA" id="ARBA00005709"/>
    </source>
</evidence>
<evidence type="ECO:0000313" key="7">
    <source>
        <dbReference type="Proteomes" id="UP000057609"/>
    </source>
</evidence>
<dbReference type="HOGENOM" id="CLU_024437_2_1_7"/>
<comment type="similarity">
    <text evidence="2">Belongs to the bacterial flagellin family.</text>
</comment>
<dbReference type="NCBIfam" id="TIGR02550">
    <property type="entry name" value="flagell_flgL"/>
    <property type="match status" value="1"/>
</dbReference>
<keyword evidence="6" id="KW-0282">Flagellum</keyword>
<keyword evidence="6" id="KW-0966">Cell projection</keyword>
<sequence>MRVTQNTTANLVLNNLQVIRQRTEDLEQQSSTGVKVSKPSDDPVTAQQILHLKQLIAQGDQYQRNISNGTAWLSMGESAMSEMGNVLSRAKELTVQMSNGTNNQNARTAAVNELTHLKSQMILLGNTQLNGRYIFGGFKNDTPPFDASGNFTGTDDQVLVEVDRGAPVAINYSGGNLLRGGTPPGSSGTDIVGIFNNLITALNTGNQAGVQSELPNLDAAMGQVLSTRTDLGARMNRLDGAKGVIDDMKFSLTKVLSDKQDVDFTQVISDLSKQQTAYQAAIAASAKVSQVSLLDYLK</sequence>
<proteinExistence type="inferred from homology"/>
<evidence type="ECO:0000256" key="1">
    <source>
        <dbReference type="ARBA" id="ARBA00004365"/>
    </source>
</evidence>
<dbReference type="InterPro" id="IPR001492">
    <property type="entry name" value="Flagellin"/>
</dbReference>
<name>A0A0B5BBN7_9BACT</name>
<dbReference type="SUPFAM" id="SSF64518">
    <property type="entry name" value="Phase 1 flagellin"/>
    <property type="match status" value="1"/>
</dbReference>
<dbReference type="Proteomes" id="UP000057609">
    <property type="component" value="Chromosome"/>
</dbReference>
<keyword evidence="6" id="KW-0969">Cilium</keyword>
<dbReference type="STRING" id="345632.GPICK_02470"/>
<feature type="domain" description="Flagellin C-terminal" evidence="5">
    <location>
        <begin position="216"/>
        <end position="297"/>
    </location>
</feature>
<keyword evidence="3" id="KW-0975">Bacterial flagellum</keyword>
<dbReference type="GO" id="GO:0071973">
    <property type="term" value="P:bacterial-type flagellum-dependent cell motility"/>
    <property type="evidence" value="ECO:0007669"/>
    <property type="project" value="InterPro"/>
</dbReference>
<dbReference type="OrthoDB" id="9758307at2"/>
<dbReference type="InterPro" id="IPR001029">
    <property type="entry name" value="Flagellin_N"/>
</dbReference>
<comment type="subcellular location">
    <subcellularLocation>
        <location evidence="1">Bacterial flagellum</location>
    </subcellularLocation>
</comment>